<evidence type="ECO:0000256" key="2">
    <source>
        <dbReference type="ARBA" id="ARBA00007092"/>
    </source>
</evidence>
<dbReference type="GO" id="GO:0008311">
    <property type="term" value="F:double-stranded DNA 3'-5' DNA exonuclease activity"/>
    <property type="evidence" value="ECO:0007669"/>
    <property type="project" value="UniProtKB-EC"/>
</dbReference>
<dbReference type="SUPFAM" id="SSF56219">
    <property type="entry name" value="DNase I-like"/>
    <property type="match status" value="1"/>
</dbReference>
<dbReference type="Gene3D" id="3.60.10.10">
    <property type="entry name" value="Endonuclease/exonuclease/phosphatase"/>
    <property type="match status" value="1"/>
</dbReference>
<evidence type="ECO:0000256" key="10">
    <source>
        <dbReference type="PIRSR" id="PIRSR604808-2"/>
    </source>
</evidence>
<dbReference type="InterPro" id="IPR004808">
    <property type="entry name" value="AP_endonuc_1"/>
</dbReference>
<name>A0A8D1LTW8_PIG</name>
<evidence type="ECO:0000256" key="9">
    <source>
        <dbReference type="ARBA" id="ARBA00023204"/>
    </source>
</evidence>
<keyword evidence="7 10" id="KW-0460">Magnesium</keyword>
<dbReference type="AlphaFoldDB" id="A0A8D1LTW8"/>
<protein>
    <recommendedName>
        <fullName evidence="3">exodeoxyribonuclease III</fullName>
        <ecNumber evidence="3">3.1.11.2</ecNumber>
    </recommendedName>
</protein>
<keyword evidence="6" id="KW-0378">Hydrolase</keyword>
<keyword evidence="10" id="KW-0464">Manganese</keyword>
<dbReference type="Proteomes" id="UP000694571">
    <property type="component" value="Unplaced"/>
</dbReference>
<keyword evidence="4 10" id="KW-0479">Metal-binding</keyword>
<proteinExistence type="inferred from homology"/>
<evidence type="ECO:0000256" key="1">
    <source>
        <dbReference type="ARBA" id="ARBA00000493"/>
    </source>
</evidence>
<dbReference type="Ensembl" id="ENSSSCT00050031170.1">
    <property type="protein sequence ID" value="ENSSSCP00050013009.1"/>
    <property type="gene ID" value="ENSSSCG00050023100.1"/>
</dbReference>
<feature type="binding site" evidence="10">
    <location>
        <position position="54"/>
    </location>
    <ligand>
        <name>Mg(2+)</name>
        <dbReference type="ChEBI" id="CHEBI:18420"/>
        <label>1</label>
    </ligand>
</feature>
<evidence type="ECO:0000256" key="5">
    <source>
        <dbReference type="ARBA" id="ARBA00022763"/>
    </source>
</evidence>
<comment type="similarity">
    <text evidence="2">Belongs to the DNA repair enzymes AP/ExoA family.</text>
</comment>
<comment type="catalytic activity">
    <reaction evidence="1">
        <text>Exonucleolytic cleavage in the 3'- to 5'-direction to yield nucleoside 5'-phosphates.</text>
        <dbReference type="EC" id="3.1.11.2"/>
    </reaction>
</comment>
<dbReference type="InterPro" id="IPR005135">
    <property type="entry name" value="Endo/exonuclease/phosphatase"/>
</dbReference>
<keyword evidence="9" id="KW-0234">DNA repair</keyword>
<evidence type="ECO:0000256" key="8">
    <source>
        <dbReference type="ARBA" id="ARBA00023172"/>
    </source>
</evidence>
<dbReference type="InterPro" id="IPR036691">
    <property type="entry name" value="Endo/exonu/phosph_ase_sf"/>
</dbReference>
<feature type="binding site" evidence="10">
    <location>
        <position position="26"/>
    </location>
    <ligand>
        <name>Mg(2+)</name>
        <dbReference type="ChEBI" id="CHEBI:18420"/>
        <label>1</label>
    </ligand>
</feature>
<evidence type="ECO:0000256" key="4">
    <source>
        <dbReference type="ARBA" id="ARBA00022723"/>
    </source>
</evidence>
<evidence type="ECO:0000256" key="7">
    <source>
        <dbReference type="ARBA" id="ARBA00022842"/>
    </source>
</evidence>
<evidence type="ECO:0000256" key="6">
    <source>
        <dbReference type="ARBA" id="ARBA00022801"/>
    </source>
</evidence>
<evidence type="ECO:0000256" key="3">
    <source>
        <dbReference type="ARBA" id="ARBA00012115"/>
    </source>
</evidence>
<keyword evidence="8" id="KW-0233">DNA recombination</keyword>
<dbReference type="EC" id="3.1.11.2" evidence="3"/>
<dbReference type="GO" id="GO:0006310">
    <property type="term" value="P:DNA recombination"/>
    <property type="evidence" value="ECO:0007669"/>
    <property type="project" value="UniProtKB-KW"/>
</dbReference>
<dbReference type="GO" id="GO:0046872">
    <property type="term" value="F:metal ion binding"/>
    <property type="evidence" value="ECO:0007669"/>
    <property type="project" value="UniProtKB-KW"/>
</dbReference>
<dbReference type="PANTHER" id="PTHR22748">
    <property type="entry name" value="AP ENDONUCLEASE"/>
    <property type="match status" value="1"/>
</dbReference>
<organism evidence="12 13">
    <name type="scientific">Sus scrofa</name>
    <name type="common">Pig</name>
    <dbReference type="NCBI Taxonomy" id="9823"/>
    <lineage>
        <taxon>Eukaryota</taxon>
        <taxon>Metazoa</taxon>
        <taxon>Chordata</taxon>
        <taxon>Craniata</taxon>
        <taxon>Vertebrata</taxon>
        <taxon>Euteleostomi</taxon>
        <taxon>Mammalia</taxon>
        <taxon>Eutheria</taxon>
        <taxon>Laurasiatheria</taxon>
        <taxon>Artiodactyla</taxon>
        <taxon>Suina</taxon>
        <taxon>Suidae</taxon>
        <taxon>Sus</taxon>
    </lineage>
</organism>
<evidence type="ECO:0000313" key="13">
    <source>
        <dbReference type="Proteomes" id="UP000694571"/>
    </source>
</evidence>
<dbReference type="Pfam" id="PF03372">
    <property type="entry name" value="Exo_endo_phos"/>
    <property type="match status" value="1"/>
</dbReference>
<keyword evidence="5" id="KW-0227">DNA damage</keyword>
<evidence type="ECO:0000313" key="12">
    <source>
        <dbReference type="Ensembl" id="ENSSSCP00050013009.1"/>
    </source>
</evidence>
<dbReference type="GO" id="GO:0006281">
    <property type="term" value="P:DNA repair"/>
    <property type="evidence" value="ECO:0007669"/>
    <property type="project" value="UniProtKB-KW"/>
</dbReference>
<evidence type="ECO:0000259" key="11">
    <source>
        <dbReference type="Pfam" id="PF03372"/>
    </source>
</evidence>
<sequence length="180" mass="20861">MEKHRINWKTSFNVSINIYLSIITLNVNGLNASIKREWQTGQKKQKPTICCLQETHLRAKDTYKLKMRGWEKTFHTNGKEKKAGVVILVSDKIDFKMKAIKKDKEGHYLMIKGSTQERDITIDNIYAPNIGAPRYIQQILTDMKGGINRNKIIVGDLNNPLTSMNRFSRQEINKDNRDPK</sequence>
<feature type="domain" description="Endonuclease/exonuclease/phosphatase" evidence="11">
    <location>
        <begin position="23"/>
        <end position="173"/>
    </location>
</feature>
<accession>A0A8D1LTW8</accession>
<comment type="cofactor">
    <cofactor evidence="10">
        <name>Mg(2+)</name>
        <dbReference type="ChEBI" id="CHEBI:18420"/>
    </cofactor>
    <cofactor evidence="10">
        <name>Mn(2+)</name>
        <dbReference type="ChEBI" id="CHEBI:29035"/>
    </cofactor>
    <text evidence="10">Probably binds two magnesium or manganese ions per subunit.</text>
</comment>
<dbReference type="PANTHER" id="PTHR22748:SF25">
    <property type="entry name" value="ENDONUCLEASE_EXONUCLEASE_PHOSPHATASE DOMAIN-CONTAINING PROTEIN"/>
    <property type="match status" value="1"/>
</dbReference>
<reference evidence="12" key="1">
    <citation type="submission" date="2025-08" db="UniProtKB">
        <authorList>
            <consortium name="Ensembl"/>
        </authorList>
    </citation>
    <scope>IDENTIFICATION</scope>
</reference>